<reference evidence="11" key="1">
    <citation type="submission" date="2023-07" db="EMBL/GenBank/DDBJ databases">
        <title>Two novel species in the genus Flavivirga.</title>
        <authorList>
            <person name="Kwon K."/>
        </authorList>
    </citation>
    <scope>NUCLEOTIDE SEQUENCE</scope>
    <source>
        <strain evidence="11">KCTC 52353</strain>
    </source>
</reference>
<feature type="transmembrane region" description="Helical" evidence="7">
    <location>
        <begin position="130"/>
        <end position="146"/>
    </location>
</feature>
<feature type="domain" description="HTH araC/xylS-type" evidence="8">
    <location>
        <begin position="591"/>
        <end position="691"/>
    </location>
</feature>
<evidence type="ECO:0000256" key="7">
    <source>
        <dbReference type="SAM" id="Phobius"/>
    </source>
</evidence>
<name>A0ABT8W8I5_9FLAO</name>
<dbReference type="InterPro" id="IPR005467">
    <property type="entry name" value="His_kinase_dom"/>
</dbReference>
<dbReference type="SMART" id="SM00448">
    <property type="entry name" value="REC"/>
    <property type="match status" value="1"/>
</dbReference>
<dbReference type="CDD" id="cd00156">
    <property type="entry name" value="REC"/>
    <property type="match status" value="1"/>
</dbReference>
<sequence length="694" mass="80787">MIKKISNLLYRYITLGADENTSQNDLKKITLLHIFCNTWYLFLIASFIEDFLKNKLILMNYLTIFSSTIIVQVLQYYKKFYIARLSFMSFIFVSVIYFSNYVYKGQLLEYFLLALPCMALIYIDNKKINILIFVVCLMVLYIPNLYFKHYPIPVLNNVNPPFLFLNLFIVMSYFKSLNIRNEKILEAKTRELEELDKFKSQFFTNISHEIRTPLTLINGHISDLDAHTFENRSLPTIQSGIKKQINIITNMVDNVLDLAKMRSSNFSLELKPINISELIQKHYLNFEPLFKQKNIAFHIFKNSKDCMVNIDVVFFEKAINNILTNALKYTDEGEVKITISKKNQHVHIAISDTGIGISKNDLKHVFDRFYQVNNDTNKSGGSGIGLAFSKEIIKLHNAQILLASELNVGSTFTIVLPLEKSIAATLVTPVDTTPVFIKEEYPLQQVSIESSHIFLVVDDNYDMRQYLISILNNYSCLEASNGLEALEIIKEKRVDFIITDYMMPKLNGYEFILKLKELNNNTPIIMLTAKPDIPIKLDVLKLGIDDYITKPFDEEELLIRIKNCIKNYTSKNSYNEAHQIYANDYHDYFITNLKQYIYKNSRETTLNQDILSEEFNISKSSFYRKVKSQTGLNPNNFIKEIRLQKAREILERNPTILLKQIALEVGYNHDTHFSKIYFKRFGVRPTRTNNKNIS</sequence>
<dbReference type="Gene3D" id="3.40.50.2300">
    <property type="match status" value="1"/>
</dbReference>
<dbReference type="InterPro" id="IPR011006">
    <property type="entry name" value="CheY-like_superfamily"/>
</dbReference>
<dbReference type="PANTHER" id="PTHR43547">
    <property type="entry name" value="TWO-COMPONENT HISTIDINE KINASE"/>
    <property type="match status" value="1"/>
</dbReference>
<keyword evidence="3 6" id="KW-0597">Phosphoprotein</keyword>
<dbReference type="InterPro" id="IPR004358">
    <property type="entry name" value="Sig_transdc_His_kin-like_C"/>
</dbReference>
<keyword evidence="12" id="KW-1185">Reference proteome</keyword>
<dbReference type="Pfam" id="PF00072">
    <property type="entry name" value="Response_reg"/>
    <property type="match status" value="1"/>
</dbReference>
<dbReference type="CDD" id="cd00082">
    <property type="entry name" value="HisKA"/>
    <property type="match status" value="1"/>
</dbReference>
<dbReference type="SUPFAM" id="SSF52172">
    <property type="entry name" value="CheY-like"/>
    <property type="match status" value="1"/>
</dbReference>
<evidence type="ECO:0000259" key="9">
    <source>
        <dbReference type="PROSITE" id="PS50109"/>
    </source>
</evidence>
<keyword evidence="7" id="KW-0812">Transmembrane</keyword>
<organism evidence="11 12">
    <name type="scientific">Flavivirga aquimarina</name>
    <dbReference type="NCBI Taxonomy" id="2027862"/>
    <lineage>
        <taxon>Bacteria</taxon>
        <taxon>Pseudomonadati</taxon>
        <taxon>Bacteroidota</taxon>
        <taxon>Flavobacteriia</taxon>
        <taxon>Flavobacteriales</taxon>
        <taxon>Flavobacteriaceae</taxon>
        <taxon>Flavivirga</taxon>
    </lineage>
</organism>
<dbReference type="SMART" id="SM00387">
    <property type="entry name" value="HATPase_c"/>
    <property type="match status" value="1"/>
</dbReference>
<dbReference type="Proteomes" id="UP001176883">
    <property type="component" value="Unassembled WGS sequence"/>
</dbReference>
<dbReference type="InterPro" id="IPR003661">
    <property type="entry name" value="HisK_dim/P_dom"/>
</dbReference>
<dbReference type="Pfam" id="PF12833">
    <property type="entry name" value="HTH_18"/>
    <property type="match status" value="1"/>
</dbReference>
<feature type="transmembrane region" description="Helical" evidence="7">
    <location>
        <begin position="29"/>
        <end position="48"/>
    </location>
</feature>
<dbReference type="InterPro" id="IPR003594">
    <property type="entry name" value="HATPase_dom"/>
</dbReference>
<dbReference type="Gene3D" id="1.10.10.60">
    <property type="entry name" value="Homeodomain-like"/>
    <property type="match status" value="1"/>
</dbReference>
<dbReference type="Gene3D" id="3.30.565.10">
    <property type="entry name" value="Histidine kinase-like ATPase, C-terminal domain"/>
    <property type="match status" value="1"/>
</dbReference>
<dbReference type="EMBL" id="JAUOEK010000072">
    <property type="protein sequence ID" value="MDO5969452.1"/>
    <property type="molecule type" value="Genomic_DNA"/>
</dbReference>
<feature type="domain" description="Histidine kinase" evidence="9">
    <location>
        <begin position="205"/>
        <end position="420"/>
    </location>
</feature>
<evidence type="ECO:0000256" key="1">
    <source>
        <dbReference type="ARBA" id="ARBA00000085"/>
    </source>
</evidence>
<keyword evidence="7" id="KW-1133">Transmembrane helix</keyword>
<dbReference type="InterPro" id="IPR036890">
    <property type="entry name" value="HATPase_C_sf"/>
</dbReference>
<dbReference type="InterPro" id="IPR036097">
    <property type="entry name" value="HisK_dim/P_sf"/>
</dbReference>
<feature type="transmembrane region" description="Helical" evidence="7">
    <location>
        <begin position="54"/>
        <end position="74"/>
    </location>
</feature>
<protein>
    <recommendedName>
        <fullName evidence="2">histidine kinase</fullName>
        <ecNumber evidence="2">2.7.13.3</ecNumber>
    </recommendedName>
</protein>
<evidence type="ECO:0000256" key="2">
    <source>
        <dbReference type="ARBA" id="ARBA00012438"/>
    </source>
</evidence>
<comment type="caution">
    <text evidence="11">The sequence shown here is derived from an EMBL/GenBank/DDBJ whole genome shotgun (WGS) entry which is preliminary data.</text>
</comment>
<dbReference type="Gene3D" id="1.10.287.130">
    <property type="match status" value="1"/>
</dbReference>
<keyword evidence="4" id="KW-0805">Transcription regulation</keyword>
<evidence type="ECO:0000256" key="6">
    <source>
        <dbReference type="PROSITE-ProRule" id="PRU00169"/>
    </source>
</evidence>
<dbReference type="SUPFAM" id="SSF55874">
    <property type="entry name" value="ATPase domain of HSP90 chaperone/DNA topoisomerase II/histidine kinase"/>
    <property type="match status" value="1"/>
</dbReference>
<dbReference type="PROSITE" id="PS50109">
    <property type="entry name" value="HIS_KIN"/>
    <property type="match status" value="1"/>
</dbReference>
<proteinExistence type="predicted"/>
<evidence type="ECO:0000256" key="3">
    <source>
        <dbReference type="ARBA" id="ARBA00022553"/>
    </source>
</evidence>
<evidence type="ECO:0000259" key="8">
    <source>
        <dbReference type="PROSITE" id="PS01124"/>
    </source>
</evidence>
<evidence type="ECO:0000256" key="5">
    <source>
        <dbReference type="ARBA" id="ARBA00023163"/>
    </source>
</evidence>
<evidence type="ECO:0000313" key="12">
    <source>
        <dbReference type="Proteomes" id="UP001176883"/>
    </source>
</evidence>
<dbReference type="PROSITE" id="PS50110">
    <property type="entry name" value="RESPONSE_REGULATORY"/>
    <property type="match status" value="1"/>
</dbReference>
<feature type="transmembrane region" description="Helical" evidence="7">
    <location>
        <begin position="158"/>
        <end position="174"/>
    </location>
</feature>
<gene>
    <name evidence="11" type="ORF">Q4Q35_06500</name>
</gene>
<dbReference type="EC" id="2.7.13.3" evidence="2"/>
<dbReference type="SMART" id="SM00342">
    <property type="entry name" value="HTH_ARAC"/>
    <property type="match status" value="1"/>
</dbReference>
<feature type="modified residue" description="4-aspartylphosphate" evidence="6">
    <location>
        <position position="500"/>
    </location>
</feature>
<dbReference type="Pfam" id="PF00512">
    <property type="entry name" value="HisKA"/>
    <property type="match status" value="1"/>
</dbReference>
<dbReference type="SUPFAM" id="SSF46689">
    <property type="entry name" value="Homeodomain-like"/>
    <property type="match status" value="1"/>
</dbReference>
<evidence type="ECO:0000259" key="10">
    <source>
        <dbReference type="PROSITE" id="PS50110"/>
    </source>
</evidence>
<evidence type="ECO:0000313" key="11">
    <source>
        <dbReference type="EMBL" id="MDO5969452.1"/>
    </source>
</evidence>
<keyword evidence="7" id="KW-0472">Membrane</keyword>
<dbReference type="InterPro" id="IPR018060">
    <property type="entry name" value="HTH_AraC"/>
</dbReference>
<dbReference type="InterPro" id="IPR009057">
    <property type="entry name" value="Homeodomain-like_sf"/>
</dbReference>
<dbReference type="PROSITE" id="PS01124">
    <property type="entry name" value="HTH_ARAC_FAMILY_2"/>
    <property type="match status" value="1"/>
</dbReference>
<feature type="domain" description="Response regulatory" evidence="10">
    <location>
        <begin position="453"/>
        <end position="565"/>
    </location>
</feature>
<keyword evidence="5" id="KW-0804">Transcription</keyword>
<feature type="transmembrane region" description="Helical" evidence="7">
    <location>
        <begin position="81"/>
        <end position="101"/>
    </location>
</feature>
<dbReference type="PANTHER" id="PTHR43547:SF2">
    <property type="entry name" value="HYBRID SIGNAL TRANSDUCTION HISTIDINE KINASE C"/>
    <property type="match status" value="1"/>
</dbReference>
<dbReference type="RefSeq" id="WP_303277144.1">
    <property type="nucleotide sequence ID" value="NZ_JAUOEK010000072.1"/>
</dbReference>
<evidence type="ECO:0000256" key="4">
    <source>
        <dbReference type="ARBA" id="ARBA00023015"/>
    </source>
</evidence>
<accession>A0ABT8W8I5</accession>
<comment type="catalytic activity">
    <reaction evidence="1">
        <text>ATP + protein L-histidine = ADP + protein N-phospho-L-histidine.</text>
        <dbReference type="EC" id="2.7.13.3"/>
    </reaction>
</comment>
<dbReference type="SMART" id="SM00388">
    <property type="entry name" value="HisKA"/>
    <property type="match status" value="1"/>
</dbReference>
<dbReference type="Pfam" id="PF02518">
    <property type="entry name" value="HATPase_c"/>
    <property type="match status" value="1"/>
</dbReference>
<dbReference type="SUPFAM" id="SSF47384">
    <property type="entry name" value="Homodimeric domain of signal transducing histidine kinase"/>
    <property type="match status" value="1"/>
</dbReference>
<dbReference type="PRINTS" id="PR00344">
    <property type="entry name" value="BCTRLSENSOR"/>
</dbReference>
<dbReference type="InterPro" id="IPR001789">
    <property type="entry name" value="Sig_transdc_resp-reg_receiver"/>
</dbReference>